<gene>
    <name evidence="8" type="ORF">ACFPT7_15395</name>
</gene>
<dbReference type="Pfam" id="PF08281">
    <property type="entry name" value="Sigma70_r4_2"/>
    <property type="match status" value="1"/>
</dbReference>
<evidence type="ECO:0000256" key="1">
    <source>
        <dbReference type="ARBA" id="ARBA00010641"/>
    </source>
</evidence>
<dbReference type="SUPFAM" id="SSF88659">
    <property type="entry name" value="Sigma3 and sigma4 domains of RNA polymerase sigma factors"/>
    <property type="match status" value="1"/>
</dbReference>
<comment type="caution">
    <text evidence="8">The sequence shown here is derived from an EMBL/GenBank/DDBJ whole genome shotgun (WGS) entry which is preliminary data.</text>
</comment>
<dbReference type="PANTHER" id="PTHR43133">
    <property type="entry name" value="RNA POLYMERASE ECF-TYPE SIGMA FACTO"/>
    <property type="match status" value="1"/>
</dbReference>
<keyword evidence="4" id="KW-0238">DNA-binding</keyword>
<dbReference type="RefSeq" id="WP_377819733.1">
    <property type="nucleotide sequence ID" value="NZ_JAGSYH010000005.1"/>
</dbReference>
<keyword evidence="9" id="KW-1185">Reference proteome</keyword>
<evidence type="ECO:0000259" key="6">
    <source>
        <dbReference type="Pfam" id="PF04542"/>
    </source>
</evidence>
<sequence>MSMHASVTTVPLTSRQAQELVRQESLEIAQGLKRQDEGLLDTLILRYQHRLLRYLLYLTSNREQAEDLFQEVWMRVLVRGGQFNGKARFDTWLFTVARNLVIDLRRKRTMSSLDELFENCGEEDRPMGVEIAADGPSPFDQCSGLEDRDRLVAALMQMEPLYREVLVLRFQEDLSLEEIATVTRAPLSTVKSRLYRGLASMKTRLFDAPGFAQAEN</sequence>
<feature type="domain" description="RNA polymerase sigma factor 70 region 4 type 2" evidence="7">
    <location>
        <begin position="149"/>
        <end position="200"/>
    </location>
</feature>
<dbReference type="InterPro" id="IPR013324">
    <property type="entry name" value="RNA_pol_sigma_r3/r4-like"/>
</dbReference>
<name>A0ABW1EHC2_9BACT</name>
<accession>A0ABW1EHC2</accession>
<evidence type="ECO:0000256" key="3">
    <source>
        <dbReference type="ARBA" id="ARBA00023082"/>
    </source>
</evidence>
<dbReference type="InterPro" id="IPR013249">
    <property type="entry name" value="RNA_pol_sigma70_r4_t2"/>
</dbReference>
<dbReference type="Proteomes" id="UP001596091">
    <property type="component" value="Unassembled WGS sequence"/>
</dbReference>
<dbReference type="InterPro" id="IPR039425">
    <property type="entry name" value="RNA_pol_sigma-70-like"/>
</dbReference>
<comment type="similarity">
    <text evidence="1">Belongs to the sigma-70 factor family. ECF subfamily.</text>
</comment>
<dbReference type="Gene3D" id="1.10.10.10">
    <property type="entry name" value="Winged helix-like DNA-binding domain superfamily/Winged helix DNA-binding domain"/>
    <property type="match status" value="1"/>
</dbReference>
<dbReference type="Gene3D" id="1.10.1740.10">
    <property type="match status" value="1"/>
</dbReference>
<reference evidence="9" key="1">
    <citation type="journal article" date="2019" name="Int. J. Syst. Evol. Microbiol.">
        <title>The Global Catalogue of Microorganisms (GCM) 10K type strain sequencing project: providing services to taxonomists for standard genome sequencing and annotation.</title>
        <authorList>
            <consortium name="The Broad Institute Genomics Platform"/>
            <consortium name="The Broad Institute Genome Sequencing Center for Infectious Disease"/>
            <person name="Wu L."/>
            <person name="Ma J."/>
        </authorList>
    </citation>
    <scope>NUCLEOTIDE SEQUENCE [LARGE SCALE GENOMIC DNA]</scope>
    <source>
        <strain evidence="9">JCM 4087</strain>
    </source>
</reference>
<evidence type="ECO:0000259" key="7">
    <source>
        <dbReference type="Pfam" id="PF08281"/>
    </source>
</evidence>
<dbReference type="InterPro" id="IPR007627">
    <property type="entry name" value="RNA_pol_sigma70_r2"/>
</dbReference>
<keyword evidence="3" id="KW-0731">Sigma factor</keyword>
<protein>
    <submittedName>
        <fullName evidence="8">RNA polymerase sigma factor</fullName>
    </submittedName>
</protein>
<organism evidence="8 9">
    <name type="scientific">Acidicapsa dinghuensis</name>
    <dbReference type="NCBI Taxonomy" id="2218256"/>
    <lineage>
        <taxon>Bacteria</taxon>
        <taxon>Pseudomonadati</taxon>
        <taxon>Acidobacteriota</taxon>
        <taxon>Terriglobia</taxon>
        <taxon>Terriglobales</taxon>
        <taxon>Acidobacteriaceae</taxon>
        <taxon>Acidicapsa</taxon>
    </lineage>
</organism>
<evidence type="ECO:0000256" key="4">
    <source>
        <dbReference type="ARBA" id="ARBA00023125"/>
    </source>
</evidence>
<dbReference type="InterPro" id="IPR036388">
    <property type="entry name" value="WH-like_DNA-bd_sf"/>
</dbReference>
<dbReference type="PANTHER" id="PTHR43133:SF8">
    <property type="entry name" value="RNA POLYMERASE SIGMA FACTOR HI_1459-RELATED"/>
    <property type="match status" value="1"/>
</dbReference>
<proteinExistence type="inferred from homology"/>
<evidence type="ECO:0000313" key="8">
    <source>
        <dbReference type="EMBL" id="MFC5863691.1"/>
    </source>
</evidence>
<dbReference type="CDD" id="cd06171">
    <property type="entry name" value="Sigma70_r4"/>
    <property type="match status" value="1"/>
</dbReference>
<dbReference type="Pfam" id="PF04542">
    <property type="entry name" value="Sigma70_r2"/>
    <property type="match status" value="1"/>
</dbReference>
<dbReference type="NCBIfam" id="TIGR02937">
    <property type="entry name" value="sigma70-ECF"/>
    <property type="match status" value="1"/>
</dbReference>
<evidence type="ECO:0000256" key="5">
    <source>
        <dbReference type="ARBA" id="ARBA00023163"/>
    </source>
</evidence>
<evidence type="ECO:0000313" key="9">
    <source>
        <dbReference type="Proteomes" id="UP001596091"/>
    </source>
</evidence>
<feature type="domain" description="RNA polymerase sigma-70 region 2" evidence="6">
    <location>
        <begin position="43"/>
        <end position="109"/>
    </location>
</feature>
<dbReference type="InterPro" id="IPR013325">
    <property type="entry name" value="RNA_pol_sigma_r2"/>
</dbReference>
<evidence type="ECO:0000256" key="2">
    <source>
        <dbReference type="ARBA" id="ARBA00023015"/>
    </source>
</evidence>
<dbReference type="InterPro" id="IPR014284">
    <property type="entry name" value="RNA_pol_sigma-70_dom"/>
</dbReference>
<dbReference type="EMBL" id="JBHSPH010000005">
    <property type="protein sequence ID" value="MFC5863691.1"/>
    <property type="molecule type" value="Genomic_DNA"/>
</dbReference>
<keyword evidence="5" id="KW-0804">Transcription</keyword>
<dbReference type="SUPFAM" id="SSF88946">
    <property type="entry name" value="Sigma2 domain of RNA polymerase sigma factors"/>
    <property type="match status" value="1"/>
</dbReference>
<keyword evidence="2" id="KW-0805">Transcription regulation</keyword>